<proteinExistence type="predicted"/>
<protein>
    <recommendedName>
        <fullName evidence="3">Phage tail tube protein</fullName>
    </recommendedName>
</protein>
<name>A0A1I2H7E6_9GAMM</name>
<dbReference type="InterPro" id="IPR044000">
    <property type="entry name" value="Phage_tube_2"/>
</dbReference>
<gene>
    <name evidence="1" type="ORF">SAMN02799615_02870</name>
</gene>
<dbReference type="Pfam" id="PF18906">
    <property type="entry name" value="Phage_tube_2"/>
    <property type="match status" value="1"/>
</dbReference>
<dbReference type="AlphaFoldDB" id="A0A1I2H7E6"/>
<dbReference type="STRING" id="500610.SAMN02799615_02870"/>
<evidence type="ECO:0008006" key="3">
    <source>
        <dbReference type="Google" id="ProtNLM"/>
    </source>
</evidence>
<dbReference type="RefSeq" id="WP_026634997.1">
    <property type="nucleotide sequence ID" value="NZ_FONH01000011.1"/>
</dbReference>
<evidence type="ECO:0000313" key="1">
    <source>
        <dbReference type="EMBL" id="SFF25270.1"/>
    </source>
</evidence>
<sequence length="302" mass="31813">MTIATGSRHSLAYIAEATYGATPATPAFRQLRHKSTTLALTKNTMQSEELRGDRQIADLRHGTVQVGGDMQGELSYGAYDDLFAAALGGSWNANVLKAGTARTSFTLERNFADIGQYLRYTGCEINGLHFDVQPGAIANVTFDVIGQAEAVDANIVAGATYVAASANRPMDALSGAIKEGGQVLGVVTELKLDLANGIEPRFVIGSAKTLQPSIGRSNLTGTLTAYFLDGSLLAKFIGETESSLELTLSDGTNSYVLLLPRIKYTGGQADVANDGPITLSLPIQALYDSATGTQLRITRSGA</sequence>
<organism evidence="1 2">
    <name type="scientific">Dyella marensis</name>
    <dbReference type="NCBI Taxonomy" id="500610"/>
    <lineage>
        <taxon>Bacteria</taxon>
        <taxon>Pseudomonadati</taxon>
        <taxon>Pseudomonadota</taxon>
        <taxon>Gammaproteobacteria</taxon>
        <taxon>Lysobacterales</taxon>
        <taxon>Rhodanobacteraceae</taxon>
        <taxon>Dyella</taxon>
    </lineage>
</organism>
<dbReference type="Proteomes" id="UP000199477">
    <property type="component" value="Unassembled WGS sequence"/>
</dbReference>
<accession>A0A1I2H7E6</accession>
<evidence type="ECO:0000313" key="2">
    <source>
        <dbReference type="Proteomes" id="UP000199477"/>
    </source>
</evidence>
<dbReference type="EMBL" id="FONH01000011">
    <property type="protein sequence ID" value="SFF25270.1"/>
    <property type="molecule type" value="Genomic_DNA"/>
</dbReference>
<keyword evidence="2" id="KW-1185">Reference proteome</keyword>
<reference evidence="2" key="1">
    <citation type="submission" date="2016-10" db="EMBL/GenBank/DDBJ databases">
        <authorList>
            <person name="Varghese N."/>
            <person name="Submissions S."/>
        </authorList>
    </citation>
    <scope>NUCLEOTIDE SEQUENCE [LARGE SCALE GENOMIC DNA]</scope>
    <source>
        <strain evidence="2">UNC178MFTsu3.1</strain>
    </source>
</reference>